<name>A0A1X6NN53_PORUM</name>
<dbReference type="Proteomes" id="UP000218209">
    <property type="component" value="Unassembled WGS sequence"/>
</dbReference>
<gene>
    <name evidence="2" type="ORF">BU14_0951s0005</name>
</gene>
<sequence length="394" mass="40701">PPPGGSAPAASAPPPPRRTGVRRPPRPLRSPPGRPQRQQYGVAAAMKAAAAAAGALPDWGAPQHAYGARAVEPEAFAATPVTPAPGETVDSFRPRLSRPLWPTPIPAVPVPSAAVTGTEAGSATPPHPRARAPAQRRRHNVEALPRGAAAPDASGSQRSNRTEPRGGTPARRTSALASTRGCTRPRNRPPSPAGRRSPGVMHAPPHPSLCTAPPPPPPPLPAPPPPHSRRRAPPPPPPPPLPPPIDDAGPTLGSPRTRARGGGARVAARPRPLFPRAAAAGRHPPPPTRGGCNSIRATRGTAGRVAFAPPRNGSGGRGGTPAPPPRASPTAHADVHPLRLALGTTQTEDKRKVRRPNARFRTMFVCRSFVFRLSNVGVTNTAFVSLSSSSCSST</sequence>
<evidence type="ECO:0000313" key="2">
    <source>
        <dbReference type="EMBL" id="OSX70017.1"/>
    </source>
</evidence>
<accession>A0A1X6NN53</accession>
<evidence type="ECO:0000256" key="1">
    <source>
        <dbReference type="SAM" id="MobiDB-lite"/>
    </source>
</evidence>
<feature type="compositionally biased region" description="Basic residues" evidence="1">
    <location>
        <begin position="128"/>
        <end position="139"/>
    </location>
</feature>
<proteinExistence type="predicted"/>
<feature type="compositionally biased region" description="Pro residues" evidence="1">
    <location>
        <begin position="233"/>
        <end position="245"/>
    </location>
</feature>
<feature type="region of interest" description="Disordered" evidence="1">
    <location>
        <begin position="1"/>
        <end position="42"/>
    </location>
</feature>
<feature type="compositionally biased region" description="Pro residues" evidence="1">
    <location>
        <begin position="1"/>
        <end position="17"/>
    </location>
</feature>
<dbReference type="EMBL" id="KV919332">
    <property type="protein sequence ID" value="OSX70017.1"/>
    <property type="molecule type" value="Genomic_DNA"/>
</dbReference>
<dbReference type="AlphaFoldDB" id="A0A1X6NN53"/>
<feature type="compositionally biased region" description="Low complexity" evidence="1">
    <location>
        <begin position="265"/>
        <end position="282"/>
    </location>
</feature>
<protein>
    <submittedName>
        <fullName evidence="2">Uncharacterized protein</fullName>
    </submittedName>
</protein>
<keyword evidence="3" id="KW-1185">Reference proteome</keyword>
<feature type="region of interest" description="Disordered" evidence="1">
    <location>
        <begin position="102"/>
        <end position="333"/>
    </location>
</feature>
<organism evidence="2 3">
    <name type="scientific">Porphyra umbilicalis</name>
    <name type="common">Purple laver</name>
    <name type="synonym">Red alga</name>
    <dbReference type="NCBI Taxonomy" id="2786"/>
    <lineage>
        <taxon>Eukaryota</taxon>
        <taxon>Rhodophyta</taxon>
        <taxon>Bangiophyceae</taxon>
        <taxon>Bangiales</taxon>
        <taxon>Bangiaceae</taxon>
        <taxon>Porphyra</taxon>
    </lineage>
</organism>
<feature type="compositionally biased region" description="Pro residues" evidence="1">
    <location>
        <begin position="204"/>
        <end position="226"/>
    </location>
</feature>
<evidence type="ECO:0000313" key="3">
    <source>
        <dbReference type="Proteomes" id="UP000218209"/>
    </source>
</evidence>
<reference evidence="2 3" key="1">
    <citation type="submission" date="2017-03" db="EMBL/GenBank/DDBJ databases">
        <title>WGS assembly of Porphyra umbilicalis.</title>
        <authorList>
            <person name="Brawley S.H."/>
            <person name="Blouin N.A."/>
            <person name="Ficko-Blean E."/>
            <person name="Wheeler G.L."/>
            <person name="Lohr M."/>
            <person name="Goodson H.V."/>
            <person name="Jenkins J.W."/>
            <person name="Blaby-Haas C.E."/>
            <person name="Helliwell K.E."/>
            <person name="Chan C."/>
            <person name="Marriage T."/>
            <person name="Bhattacharya D."/>
            <person name="Klein A.S."/>
            <person name="Badis Y."/>
            <person name="Brodie J."/>
            <person name="Cao Y."/>
            <person name="Collen J."/>
            <person name="Dittami S.M."/>
            <person name="Gachon C.M."/>
            <person name="Green B.R."/>
            <person name="Karpowicz S."/>
            <person name="Kim J.W."/>
            <person name="Kudahl U."/>
            <person name="Lin S."/>
            <person name="Michel G."/>
            <person name="Mittag M."/>
            <person name="Olson B.J."/>
            <person name="Pangilinan J."/>
            <person name="Peng Y."/>
            <person name="Qiu H."/>
            <person name="Shu S."/>
            <person name="Singer J.T."/>
            <person name="Smith A.G."/>
            <person name="Sprecher B.N."/>
            <person name="Wagner V."/>
            <person name="Wang W."/>
            <person name="Wang Z.-Y."/>
            <person name="Yan J."/>
            <person name="Yarish C."/>
            <person name="Zoeuner-Riek S."/>
            <person name="Zhuang Y."/>
            <person name="Zou Y."/>
            <person name="Lindquist E.A."/>
            <person name="Grimwood J."/>
            <person name="Barry K."/>
            <person name="Rokhsar D.S."/>
            <person name="Schmutz J."/>
            <person name="Stiller J.W."/>
            <person name="Grossman A.R."/>
            <person name="Prochnik S.E."/>
        </authorList>
    </citation>
    <scope>NUCLEOTIDE SEQUENCE [LARGE SCALE GENOMIC DNA]</scope>
    <source>
        <strain evidence="2">4086291</strain>
    </source>
</reference>
<feature type="non-terminal residue" evidence="2">
    <location>
        <position position="1"/>
    </location>
</feature>